<organism evidence="2 3">
    <name type="scientific">Mycobacterium cookii</name>
    <dbReference type="NCBI Taxonomy" id="1775"/>
    <lineage>
        <taxon>Bacteria</taxon>
        <taxon>Bacillati</taxon>
        <taxon>Actinomycetota</taxon>
        <taxon>Actinomycetes</taxon>
        <taxon>Mycobacteriales</taxon>
        <taxon>Mycobacteriaceae</taxon>
        <taxon>Mycobacterium</taxon>
    </lineage>
</organism>
<name>A0A7I7KUA8_9MYCO</name>
<feature type="compositionally biased region" description="Basic and acidic residues" evidence="1">
    <location>
        <begin position="84"/>
        <end position="93"/>
    </location>
</feature>
<evidence type="ECO:0000313" key="2">
    <source>
        <dbReference type="EMBL" id="BBX45309.1"/>
    </source>
</evidence>
<evidence type="ECO:0000256" key="1">
    <source>
        <dbReference type="SAM" id="MobiDB-lite"/>
    </source>
</evidence>
<accession>A0A7I7KUA8</accession>
<gene>
    <name evidence="2" type="ORF">MCOO_13240</name>
</gene>
<keyword evidence="3" id="KW-1185">Reference proteome</keyword>
<feature type="region of interest" description="Disordered" evidence="1">
    <location>
        <begin position="137"/>
        <end position="171"/>
    </location>
</feature>
<feature type="region of interest" description="Disordered" evidence="1">
    <location>
        <begin position="74"/>
        <end position="93"/>
    </location>
</feature>
<dbReference type="KEGG" id="mcoo:MCOO_13240"/>
<dbReference type="Proteomes" id="UP000465866">
    <property type="component" value="Chromosome"/>
</dbReference>
<evidence type="ECO:0000313" key="3">
    <source>
        <dbReference type="Proteomes" id="UP000465866"/>
    </source>
</evidence>
<reference evidence="2 3" key="1">
    <citation type="journal article" date="2019" name="Emerg. Microbes Infect.">
        <title>Comprehensive subspecies identification of 175 nontuberculous mycobacteria species based on 7547 genomic profiles.</title>
        <authorList>
            <person name="Matsumoto Y."/>
            <person name="Kinjo T."/>
            <person name="Motooka D."/>
            <person name="Nabeya D."/>
            <person name="Jung N."/>
            <person name="Uechi K."/>
            <person name="Horii T."/>
            <person name="Iida T."/>
            <person name="Fujita J."/>
            <person name="Nakamura S."/>
        </authorList>
    </citation>
    <scope>NUCLEOTIDE SEQUENCE [LARGE SCALE GENOMIC DNA]</scope>
    <source>
        <strain evidence="2 3">JCM 12404</strain>
    </source>
</reference>
<proteinExistence type="predicted"/>
<dbReference type="EMBL" id="AP022569">
    <property type="protein sequence ID" value="BBX45309.1"/>
    <property type="molecule type" value="Genomic_DNA"/>
</dbReference>
<dbReference type="AlphaFoldDB" id="A0A7I7KUA8"/>
<protein>
    <submittedName>
        <fullName evidence="2">Uncharacterized protein</fullName>
    </submittedName>
</protein>
<sequence>MAGVRFAVPVIGAFGLRPGSEAAVQHHHQWRAIAQTLWPVQMEGSADPADIDGLGGLSDRDRLRARCSECVAATEASAEQPNRGSEEHGKECSKVSGSHAAIVAGATQIDKYLVKIHDSGTLMAHGRCRREVGADGAGAAESGGGVGSAALADGIRGRRPGRDPASASSRLGAAGGRRLACIGAG</sequence>